<sequence length="200" mass="23156">MKNYQEIPDALKEYGIYLVKKPNFLTLQVLGMLLDLCQGKLLSFERLFKGNLQVLVIFGPKKILSERFSEILGLLELEDYTRVSGDLIAWEVGRKETGEFAGDIFKNFPALDEDEQFFWQVILNGNHGQIRAVLFVQDIERKKILVSTLENIGGKLLHKIPKPFTSAQIFENYRKRIFIPSFGYKLTKEEILRFTGLLHN</sequence>
<evidence type="ECO:0000313" key="1">
    <source>
        <dbReference type="EMBL" id="OGE39346.1"/>
    </source>
</evidence>
<dbReference type="EMBL" id="MFDE01000002">
    <property type="protein sequence ID" value="OGE39346.1"/>
    <property type="molecule type" value="Genomic_DNA"/>
</dbReference>
<evidence type="ECO:0000313" key="2">
    <source>
        <dbReference type="Proteomes" id="UP000176527"/>
    </source>
</evidence>
<proteinExistence type="predicted"/>
<accession>A0A1F5KEH5</accession>
<protein>
    <submittedName>
        <fullName evidence="1">Uncharacterized protein</fullName>
    </submittedName>
</protein>
<gene>
    <name evidence="1" type="ORF">A3F00_02705</name>
</gene>
<comment type="caution">
    <text evidence="1">The sequence shown here is derived from an EMBL/GenBank/DDBJ whole genome shotgun (WGS) entry which is preliminary data.</text>
</comment>
<dbReference type="Proteomes" id="UP000176527">
    <property type="component" value="Unassembled WGS sequence"/>
</dbReference>
<organism evidence="1 2">
    <name type="scientific">Candidatus Daviesbacteria bacterium RIFCSPHIGHO2_12_FULL_37_11</name>
    <dbReference type="NCBI Taxonomy" id="1797777"/>
    <lineage>
        <taxon>Bacteria</taxon>
        <taxon>Candidatus Daviesiibacteriota</taxon>
    </lineage>
</organism>
<dbReference type="AlphaFoldDB" id="A0A1F5KEH5"/>
<name>A0A1F5KEH5_9BACT</name>
<reference evidence="1 2" key="1">
    <citation type="journal article" date="2016" name="Nat. Commun.">
        <title>Thousands of microbial genomes shed light on interconnected biogeochemical processes in an aquifer system.</title>
        <authorList>
            <person name="Anantharaman K."/>
            <person name="Brown C.T."/>
            <person name="Hug L.A."/>
            <person name="Sharon I."/>
            <person name="Castelle C.J."/>
            <person name="Probst A.J."/>
            <person name="Thomas B.C."/>
            <person name="Singh A."/>
            <person name="Wilkins M.J."/>
            <person name="Karaoz U."/>
            <person name="Brodie E.L."/>
            <person name="Williams K.H."/>
            <person name="Hubbard S.S."/>
            <person name="Banfield J.F."/>
        </authorList>
    </citation>
    <scope>NUCLEOTIDE SEQUENCE [LARGE SCALE GENOMIC DNA]</scope>
</reference>